<dbReference type="SUPFAM" id="SSF53474">
    <property type="entry name" value="alpha/beta-Hydrolases"/>
    <property type="match status" value="1"/>
</dbReference>
<dbReference type="Gene3D" id="3.40.50.1820">
    <property type="entry name" value="alpha/beta hydrolase"/>
    <property type="match status" value="1"/>
</dbReference>
<protein>
    <recommendedName>
        <fullName evidence="1">AB hydrolase-1 domain-containing protein</fullName>
    </recommendedName>
</protein>
<dbReference type="EMBL" id="AOHZ01000075">
    <property type="protein sequence ID" value="ELY52571.1"/>
    <property type="molecule type" value="Genomic_DNA"/>
</dbReference>
<sequence>MRHRIFNEDGEEELVFVMGWANRWTHENVSWLIGQLTDAGYRVHAFELPTNIEDFKADWLEPIAEYVVEFDEEYQLLAHSAGALVAQALDGADNHVYLSPFWGYGEAFIDPVLEAVSKLPTTFPCVPVREIDREALGSKATDHQLATTPDWVSPAFVRETRRGQEELLTIDHDAVIFCSLRDPLVSMRAIGRRVPAEHVVLYDGGHELFSSASRERHVETLLATLADGAEVVEADDEADEEEPVPA</sequence>
<name>L9WTN9_9EURY</name>
<dbReference type="Proteomes" id="UP000011602">
    <property type="component" value="Unassembled WGS sequence"/>
</dbReference>
<dbReference type="STRING" id="1227499.C493_16020"/>
<evidence type="ECO:0000259" key="1">
    <source>
        <dbReference type="Pfam" id="PF12697"/>
    </source>
</evidence>
<dbReference type="PATRIC" id="fig|1227499.3.peg.3283"/>
<accession>L9WTN9</accession>
<comment type="caution">
    <text evidence="2">The sequence shown here is derived from an EMBL/GenBank/DDBJ whole genome shotgun (WGS) entry which is preliminary data.</text>
</comment>
<dbReference type="InterPro" id="IPR029058">
    <property type="entry name" value="AB_hydrolase_fold"/>
</dbReference>
<dbReference type="RefSeq" id="WP_007260468.1">
    <property type="nucleotide sequence ID" value="NZ_AOHZ01000075.1"/>
</dbReference>
<reference evidence="2 3" key="1">
    <citation type="journal article" date="2014" name="PLoS Genet.">
        <title>Phylogenetically driven sequencing of extremely halophilic archaea reveals strategies for static and dynamic osmo-response.</title>
        <authorList>
            <person name="Becker E.A."/>
            <person name="Seitzer P.M."/>
            <person name="Tritt A."/>
            <person name="Larsen D."/>
            <person name="Krusor M."/>
            <person name="Yao A.I."/>
            <person name="Wu D."/>
            <person name="Madern D."/>
            <person name="Eisen J.A."/>
            <person name="Darling A.E."/>
            <person name="Facciotti M.T."/>
        </authorList>
    </citation>
    <scope>NUCLEOTIDE SEQUENCE [LARGE SCALE GENOMIC DNA]</scope>
    <source>
        <strain evidence="2 3">JCM 12255</strain>
    </source>
</reference>
<dbReference type="Pfam" id="PF12697">
    <property type="entry name" value="Abhydrolase_6"/>
    <property type="match status" value="1"/>
</dbReference>
<dbReference type="eggNOG" id="arCOG06300">
    <property type="taxonomic scope" value="Archaea"/>
</dbReference>
<organism evidence="2 3">
    <name type="scientific">Natronolimnohabitans innermongolicus JCM 12255</name>
    <dbReference type="NCBI Taxonomy" id="1227499"/>
    <lineage>
        <taxon>Archaea</taxon>
        <taxon>Methanobacteriati</taxon>
        <taxon>Methanobacteriota</taxon>
        <taxon>Stenosarchaea group</taxon>
        <taxon>Halobacteria</taxon>
        <taxon>Halobacteriales</taxon>
        <taxon>Natrialbaceae</taxon>
        <taxon>Natronolimnohabitans</taxon>
    </lineage>
</organism>
<dbReference type="AlphaFoldDB" id="L9WTN9"/>
<evidence type="ECO:0000313" key="3">
    <source>
        <dbReference type="Proteomes" id="UP000011602"/>
    </source>
</evidence>
<dbReference type="InterPro" id="IPR000073">
    <property type="entry name" value="AB_hydrolase_1"/>
</dbReference>
<evidence type="ECO:0000313" key="2">
    <source>
        <dbReference type="EMBL" id="ELY52571.1"/>
    </source>
</evidence>
<proteinExistence type="predicted"/>
<keyword evidence="3" id="KW-1185">Reference proteome</keyword>
<gene>
    <name evidence="2" type="ORF">C493_16020</name>
</gene>
<dbReference type="OrthoDB" id="193760at2157"/>
<feature type="domain" description="AB hydrolase-1" evidence="1">
    <location>
        <begin position="20"/>
        <end position="210"/>
    </location>
</feature>